<evidence type="ECO:0000256" key="2">
    <source>
        <dbReference type="ARBA" id="ARBA00008066"/>
    </source>
</evidence>
<dbReference type="Pfam" id="PF01490">
    <property type="entry name" value="Aa_trans"/>
    <property type="match status" value="1"/>
</dbReference>
<evidence type="ECO:0000256" key="3">
    <source>
        <dbReference type="ARBA" id="ARBA00022448"/>
    </source>
</evidence>
<evidence type="ECO:0000259" key="10">
    <source>
        <dbReference type="Pfam" id="PF01490"/>
    </source>
</evidence>
<keyword evidence="5" id="KW-0029">Amino-acid transport</keyword>
<accession>A0AA86QIS8</accession>
<dbReference type="EMBL" id="CATOUU010000880">
    <property type="protein sequence ID" value="CAI9956946.1"/>
    <property type="molecule type" value="Genomic_DNA"/>
</dbReference>
<feature type="transmembrane region" description="Helical" evidence="9">
    <location>
        <begin position="122"/>
        <end position="139"/>
    </location>
</feature>
<gene>
    <name evidence="12" type="ORF">HINF_LOCUS30761</name>
    <name evidence="11" type="ORF">HINF_LOCUS44591</name>
</gene>
<feature type="transmembrane region" description="Helical" evidence="9">
    <location>
        <begin position="529"/>
        <end position="547"/>
    </location>
</feature>
<dbReference type="Proteomes" id="UP001642409">
    <property type="component" value="Unassembled WGS sequence"/>
</dbReference>
<dbReference type="PANTHER" id="PTHR22950">
    <property type="entry name" value="AMINO ACID TRANSPORTER"/>
    <property type="match status" value="1"/>
</dbReference>
<dbReference type="PANTHER" id="PTHR22950:SF458">
    <property type="entry name" value="SODIUM-COUPLED NEUTRAL AMINO ACID TRANSPORTER 11-RELATED"/>
    <property type="match status" value="1"/>
</dbReference>
<reference evidence="11" key="1">
    <citation type="submission" date="2023-06" db="EMBL/GenBank/DDBJ databases">
        <authorList>
            <person name="Kurt Z."/>
        </authorList>
    </citation>
    <scope>NUCLEOTIDE SEQUENCE</scope>
</reference>
<evidence type="ECO:0000256" key="6">
    <source>
        <dbReference type="ARBA" id="ARBA00022989"/>
    </source>
</evidence>
<reference evidence="12 13" key="2">
    <citation type="submission" date="2024-07" db="EMBL/GenBank/DDBJ databases">
        <authorList>
            <person name="Akdeniz Z."/>
        </authorList>
    </citation>
    <scope>NUCLEOTIDE SEQUENCE [LARGE SCALE GENOMIC DNA]</scope>
</reference>
<evidence type="ECO:0000313" key="12">
    <source>
        <dbReference type="EMBL" id="CAL6026259.1"/>
    </source>
</evidence>
<evidence type="ECO:0000256" key="7">
    <source>
        <dbReference type="ARBA" id="ARBA00023136"/>
    </source>
</evidence>
<evidence type="ECO:0000256" key="9">
    <source>
        <dbReference type="SAM" id="Phobius"/>
    </source>
</evidence>
<feature type="transmembrane region" description="Helical" evidence="9">
    <location>
        <begin position="327"/>
        <end position="346"/>
    </location>
</feature>
<dbReference type="GO" id="GO:0015179">
    <property type="term" value="F:L-amino acid transmembrane transporter activity"/>
    <property type="evidence" value="ECO:0007669"/>
    <property type="project" value="TreeGrafter"/>
</dbReference>
<proteinExistence type="inferred from homology"/>
<evidence type="ECO:0000313" key="11">
    <source>
        <dbReference type="EMBL" id="CAI9956946.1"/>
    </source>
</evidence>
<dbReference type="InterPro" id="IPR013057">
    <property type="entry name" value="AA_transpt_TM"/>
</dbReference>
<feature type="transmembrane region" description="Helical" evidence="9">
    <location>
        <begin position="12"/>
        <end position="30"/>
    </location>
</feature>
<sequence length="559" mass="61657">MSEKTQTRSTSTTLLSQMLGASLLSCSFIIAKLGWVLSIIAFTFTVVYDLFMYKYFVDISHYTQAQSYREITEKVVSKSLSLLLEISIIISYFGFVTAYIIISSSSVVTFIRNIFHYEANTYVVKAILAFLIIFPLCLLKSLKQLAKIATISGVAIFIFAFSIIVYFFLHVGSGTLCAKDAYTNINFGLRAFSDVSPFMAFLYFIMYIPALQGNFTAHTVIPTLIRELQGPPVLRKKVVYVSINVATLLALFLYVAVGFMGAGMFGGDIKDNLLTAFAPCKWIWVDILSIIYAFVVIIAYPLVIYPIKISIVGMCKKDPLTKQGYRIQVLVALVFVVLSTALAMVLESIVAIFGLFSSLTGVIFYFVVPICLIVQYPKVKKENIHMDHLQAGEVTVDPVLVGVLSMVSPTISDATIQRVRTLSNKMFGPAVEAPVDANQPQRTLSYLRPRALSISVSEGGVEKIRTSSITKRRESSSALHDDPHPETIQTATTKEMLTGFQAEEKSDVTVEENVVSEESGYISKTRKTVGIVAISFFSLICAVGVVMNSGDVAKALKKK</sequence>
<comment type="subcellular location">
    <subcellularLocation>
        <location evidence="1">Membrane</location>
        <topology evidence="1">Multi-pass membrane protein</topology>
    </subcellularLocation>
</comment>
<feature type="region of interest" description="Disordered" evidence="8">
    <location>
        <begin position="465"/>
        <end position="486"/>
    </location>
</feature>
<feature type="domain" description="Amino acid transporter transmembrane" evidence="10">
    <location>
        <begin position="4"/>
        <end position="376"/>
    </location>
</feature>
<feature type="transmembrane region" description="Helical" evidence="9">
    <location>
        <begin position="282"/>
        <end position="307"/>
    </location>
</feature>
<comment type="similarity">
    <text evidence="2">Belongs to the amino acid/polyamine transporter 2 family.</text>
</comment>
<evidence type="ECO:0000256" key="1">
    <source>
        <dbReference type="ARBA" id="ARBA00004141"/>
    </source>
</evidence>
<dbReference type="AlphaFoldDB" id="A0AA86QIS8"/>
<feature type="transmembrane region" description="Helical" evidence="9">
    <location>
        <begin position="352"/>
        <end position="376"/>
    </location>
</feature>
<dbReference type="EMBL" id="CAXDID020000101">
    <property type="protein sequence ID" value="CAL6026259.1"/>
    <property type="molecule type" value="Genomic_DNA"/>
</dbReference>
<dbReference type="GO" id="GO:0016020">
    <property type="term" value="C:membrane"/>
    <property type="evidence" value="ECO:0007669"/>
    <property type="project" value="UniProtKB-SubCell"/>
</dbReference>
<keyword evidence="13" id="KW-1185">Reference proteome</keyword>
<feature type="transmembrane region" description="Helical" evidence="9">
    <location>
        <begin position="151"/>
        <end position="169"/>
    </location>
</feature>
<feature type="transmembrane region" description="Helical" evidence="9">
    <location>
        <begin position="238"/>
        <end position="262"/>
    </location>
</feature>
<keyword evidence="7 9" id="KW-0472">Membrane</keyword>
<keyword evidence="3" id="KW-0813">Transport</keyword>
<feature type="transmembrane region" description="Helical" evidence="9">
    <location>
        <begin position="82"/>
        <end position="102"/>
    </location>
</feature>
<dbReference type="PROSITE" id="PS51257">
    <property type="entry name" value="PROKAR_LIPOPROTEIN"/>
    <property type="match status" value="1"/>
</dbReference>
<keyword evidence="4 9" id="KW-0812">Transmembrane</keyword>
<feature type="transmembrane region" description="Helical" evidence="9">
    <location>
        <begin position="198"/>
        <end position="217"/>
    </location>
</feature>
<organism evidence="11">
    <name type="scientific">Hexamita inflata</name>
    <dbReference type="NCBI Taxonomy" id="28002"/>
    <lineage>
        <taxon>Eukaryota</taxon>
        <taxon>Metamonada</taxon>
        <taxon>Diplomonadida</taxon>
        <taxon>Hexamitidae</taxon>
        <taxon>Hexamitinae</taxon>
        <taxon>Hexamita</taxon>
    </lineage>
</organism>
<name>A0AA86QIS8_9EUKA</name>
<evidence type="ECO:0000256" key="5">
    <source>
        <dbReference type="ARBA" id="ARBA00022970"/>
    </source>
</evidence>
<protein>
    <submittedName>
        <fullName evidence="11">Amino acid transporter family protein</fullName>
    </submittedName>
    <submittedName>
        <fullName evidence="12">Amino_acid transporter family protein</fullName>
    </submittedName>
</protein>
<keyword evidence="6 9" id="KW-1133">Transmembrane helix</keyword>
<comment type="caution">
    <text evidence="11">The sequence shown here is derived from an EMBL/GenBank/DDBJ whole genome shotgun (WGS) entry which is preliminary data.</text>
</comment>
<evidence type="ECO:0000313" key="13">
    <source>
        <dbReference type="Proteomes" id="UP001642409"/>
    </source>
</evidence>
<evidence type="ECO:0000256" key="4">
    <source>
        <dbReference type="ARBA" id="ARBA00022692"/>
    </source>
</evidence>
<evidence type="ECO:0000256" key="8">
    <source>
        <dbReference type="SAM" id="MobiDB-lite"/>
    </source>
</evidence>
<feature type="compositionally biased region" description="Basic and acidic residues" evidence="8">
    <location>
        <begin position="465"/>
        <end position="485"/>
    </location>
</feature>
<feature type="transmembrane region" description="Helical" evidence="9">
    <location>
        <begin position="36"/>
        <end position="56"/>
    </location>
</feature>